<dbReference type="InterPro" id="IPR024678">
    <property type="entry name" value="Kinase_OSR1/WNK_CCT"/>
</dbReference>
<feature type="region of interest" description="Disordered" evidence="15">
    <location>
        <begin position="689"/>
        <end position="728"/>
    </location>
</feature>
<evidence type="ECO:0000313" key="17">
    <source>
        <dbReference type="EMBL" id="KAH9511329.1"/>
    </source>
</evidence>
<dbReference type="FunFam" id="3.30.200.20:FF:001054">
    <property type="entry name" value="Serine/threonine-protein kinase WNK1"/>
    <property type="match status" value="1"/>
</dbReference>
<evidence type="ECO:0000256" key="14">
    <source>
        <dbReference type="ARBA" id="ARBA00061662"/>
    </source>
</evidence>
<feature type="compositionally biased region" description="Low complexity" evidence="15">
    <location>
        <begin position="810"/>
        <end position="821"/>
    </location>
</feature>
<dbReference type="InterPro" id="IPR008271">
    <property type="entry name" value="Ser/Thr_kinase_AS"/>
</dbReference>
<sequence>MNAQQQQISSSMIGADETRSISSTTDAIIMDKNCHNNDGKNKNMYCNQHCYECQMKDNHIIGNDNVNGKEDVKLRHRPGRPHHHHHHHHRHHDNDGGHSKLSSTESASSSLELLPSSCRQKEQDNNDKQRQESSSKCDVNSHTSDNKSHSTLSNVQESNKSNIIVNKSTTEQQQQQQPNSSKTAKTVCSEDVLDQSSDGRYLKLEEIGRGSFKIVYKGLDSASGVAVAWCELQQERLNKDERQRFREEVEMLKGLQHSNIVRFYDYWEVNTPKRKCLVLITELMTSGTLKTYLRRFKKINLKVLKSWCRQILKGLNFLHSRTPPIIHRDLKCDNIFITGTTGSVKIGDLGLATLKNRSFAKSVIGTPEFMAPEMYDEHYDESVDVYAFGMCMLEMATGEYPYSECSSAAQIYRKVSSGVPPNSLAKVEQSEVRQIIEMCIKLKNEDRPTVKELLQHDFFQEDTGFKVEFVNREEAVASYETQVDLRIFIADAKKRKDKYKQNEGLEFGFNFDKEAVEVVAKALVDNGFLAEEDVRIVCLLIKNQISLLLKDRQQMLLSQQQQANQANGKEDTDDADSTAMTAAETNIRFEMIQKQQKQYKHTEIPVNLIEESVAVFAPGNVEGSPENIVVPGQQSAVNSAVNSVVNVQVNQDLQLNQSQAATCTNNQQQQQTTQSSATDSSPVILTIPESNFSTKTTVGESQTTSSSVGSIPSREQSSTSAESTLSSTTAVADNSGAIYNQQQQPFLNQNELKLPLTSVASYPIISSSTTTTSSIPNGTQQQQPTQTTLSPTLSMPPSSSGQTFTSAVASSQQSFLTTTSSVPGTPTMNTAANLSRPPSPTSSSNQSQQPTTDSNHTIGLSNNSSQSNMIAASTAQASTIPVSQQMANQQQSSAIVVGQTKQPLTSTSSLTAAAGSKLPSTKKDQDHIQSNLESKLTEIFAPTLASSSSANLVRTSEMHSHSAAPTPAPATAPPVNSNQLTNQLNAHLMNVRPTPSQQQQQQQPQHPSPPTNQQSQQQQSNSLGHLDIDSSLRPSLVAQQRQIIAAVSNPVTITSTATSVSPATTTTTTVPTSSIALEQSLASIISTTKTISAINKTITTMATINNTLPNSTMQSGQNGNNITASLTTTTTTSSSLSTAIANGQVNNNSVATKRFSRFSVTRVTEPVPIQEIQTQLLSKPHMLSKSPSFDMMTSQQMPASDTQTQQLPQSLVVDSNKIDSTSTMITNGGDDSCSSTTSSPTPVGVNDTNLVPTTSAHRTSRFIVTPAEVQIPTTTIVSSTTNVVDSNFKDSCSQTSPSLLKNEKEVPNLTENYNADAQQSLVNEVSHSDSKCSLSPGSYESASLALSKNADGGCPCSPTANEPVKPFGQSNVPSLPVTTASSLTSDADEDDGHHSDGCLCGTTGGCNNNGAFLDTNVIPEMTNSTGDSSYNTYPYVPLRRYASALDLSKQNNVVVVVDENGAPTLVKTPIKSSIVAPSIPVVSNQNEVLQQYLTNYQNYIDPANVVTESTPNKDKLIQQTAKPTLMLADCRQQQPSSSSSSLPLSRRSSTTFAPNQLALASQLASGLHQPTRVFIRIPVKDVGIQVDLDNSKSIVGNNLQYTRNITDHYGNETNPRQQTTLTLSQLSLNEKQFLLHQAVQYVLMSLQQNMGFLAPQLLTNAQQQQQKISFASMVPITWKIDHQLLSDSNAAKQNRSVSVDNGQLSKNAHQIWQQLQQQEHQQQQQQQQQQPQLTNTQPQTTNQSIGLENFVNSWLDSSTTSAVINGTFDFSGLKIANYQYSQTRAWFSIDDIFDLDNSKSIVGNNLQYTRNITDHYGNETNPRQQTTLTLSQLSLNEKQFLLHQAVQYVLMSLQQNMGFLAPQLLTNAQQQQQIISLQKTSFASMVPITWKIDHQLLSDSNAAKQNRSVSVDNGQLSKNAHQIWQQLQQQEQQEHQQQQQQQQQQPQLTNTQPQTTNQSIGLENFVKSWLDSSTTSAVINGTFDFSGLKSSTNMAPNQTDSLDSEFDYLVKRINETAFSLNYISSSKVIKEINDVYMDIIKNPPKESTFIEGVSRFSNSKFLMDKFITRKENYIKSIRYVKGDISFSYV</sequence>
<accession>A0A922L199</accession>
<dbReference type="GO" id="GO:0005524">
    <property type="term" value="F:ATP binding"/>
    <property type="evidence" value="ECO:0007669"/>
    <property type="project" value="UniProtKB-KW"/>
</dbReference>
<evidence type="ECO:0000256" key="10">
    <source>
        <dbReference type="ARBA" id="ARBA00022840"/>
    </source>
</evidence>
<dbReference type="SUPFAM" id="SSF56112">
    <property type="entry name" value="Protein kinase-like (PK-like)"/>
    <property type="match status" value="1"/>
</dbReference>
<dbReference type="Pfam" id="PF00069">
    <property type="entry name" value="Pkinase"/>
    <property type="match status" value="1"/>
</dbReference>
<keyword evidence="18" id="KW-1185">Reference proteome</keyword>
<evidence type="ECO:0000256" key="2">
    <source>
        <dbReference type="ARBA" id="ARBA00004496"/>
    </source>
</evidence>
<keyword evidence="7" id="KW-0808">Transferase</keyword>
<reference evidence="17" key="1">
    <citation type="submission" date="2013-05" db="EMBL/GenBank/DDBJ databases">
        <authorList>
            <person name="Yim A.K.Y."/>
            <person name="Chan T.F."/>
            <person name="Ji K.M."/>
            <person name="Liu X.Y."/>
            <person name="Zhou J.W."/>
            <person name="Li R.Q."/>
            <person name="Yang K.Y."/>
            <person name="Li J."/>
            <person name="Li M."/>
            <person name="Law P.T.W."/>
            <person name="Wu Y.L."/>
            <person name="Cai Z.L."/>
            <person name="Qin H."/>
            <person name="Bao Y."/>
            <person name="Leung R.K.K."/>
            <person name="Ng P.K.S."/>
            <person name="Zou J."/>
            <person name="Zhong X.J."/>
            <person name="Ran P.X."/>
            <person name="Zhong N.S."/>
            <person name="Liu Z.G."/>
            <person name="Tsui S.K.W."/>
        </authorList>
    </citation>
    <scope>NUCLEOTIDE SEQUENCE</scope>
    <source>
        <strain evidence="17">Derf</strain>
        <tissue evidence="17">Whole organism</tissue>
    </source>
</reference>
<evidence type="ECO:0000256" key="12">
    <source>
        <dbReference type="ARBA" id="ARBA00047899"/>
    </source>
</evidence>
<feature type="compositionally biased region" description="Basic and acidic residues" evidence="15">
    <location>
        <begin position="119"/>
        <end position="135"/>
    </location>
</feature>
<keyword evidence="5" id="KW-0963">Cytoplasm</keyword>
<feature type="compositionally biased region" description="Low complexity" evidence="15">
    <location>
        <begin position="993"/>
        <end position="1022"/>
    </location>
</feature>
<evidence type="ECO:0000256" key="15">
    <source>
        <dbReference type="SAM" id="MobiDB-lite"/>
    </source>
</evidence>
<evidence type="ECO:0000256" key="8">
    <source>
        <dbReference type="ARBA" id="ARBA00022741"/>
    </source>
</evidence>
<organism evidence="17 18">
    <name type="scientific">Dermatophagoides farinae</name>
    <name type="common">American house dust mite</name>
    <dbReference type="NCBI Taxonomy" id="6954"/>
    <lineage>
        <taxon>Eukaryota</taxon>
        <taxon>Metazoa</taxon>
        <taxon>Ecdysozoa</taxon>
        <taxon>Arthropoda</taxon>
        <taxon>Chelicerata</taxon>
        <taxon>Arachnida</taxon>
        <taxon>Acari</taxon>
        <taxon>Acariformes</taxon>
        <taxon>Sarcoptiformes</taxon>
        <taxon>Astigmata</taxon>
        <taxon>Psoroptidia</taxon>
        <taxon>Analgoidea</taxon>
        <taxon>Pyroglyphidae</taxon>
        <taxon>Dermatophagoidinae</taxon>
        <taxon>Dermatophagoides</taxon>
    </lineage>
</organism>
<feature type="region of interest" description="Disordered" evidence="15">
    <location>
        <begin position="1923"/>
        <end position="1956"/>
    </location>
</feature>
<dbReference type="Gene3D" id="1.10.510.10">
    <property type="entry name" value="Transferase(Phosphotransferase) domain 1"/>
    <property type="match status" value="1"/>
</dbReference>
<keyword evidence="4" id="KW-0217">Developmental protein</keyword>
<comment type="similarity">
    <text evidence="14">Belongs to the protein kinase superfamily. Ser/Thr protein kinase family. WNK subfamily.</text>
</comment>
<evidence type="ECO:0000256" key="11">
    <source>
        <dbReference type="ARBA" id="ARBA00023054"/>
    </source>
</evidence>
<comment type="catalytic activity">
    <reaction evidence="12">
        <text>L-threonyl-[protein] + ATP = O-phospho-L-threonyl-[protein] + ADP + H(+)</text>
        <dbReference type="Rhea" id="RHEA:46608"/>
        <dbReference type="Rhea" id="RHEA-COMP:11060"/>
        <dbReference type="Rhea" id="RHEA-COMP:11605"/>
        <dbReference type="ChEBI" id="CHEBI:15378"/>
        <dbReference type="ChEBI" id="CHEBI:30013"/>
        <dbReference type="ChEBI" id="CHEBI:30616"/>
        <dbReference type="ChEBI" id="CHEBI:61977"/>
        <dbReference type="ChEBI" id="CHEBI:456216"/>
        <dbReference type="EC" id="2.7.11.1"/>
    </reaction>
</comment>
<feature type="compositionally biased region" description="Polar residues" evidence="15">
    <location>
        <begin position="136"/>
        <end position="171"/>
    </location>
</feature>
<dbReference type="GO" id="GO:0004674">
    <property type="term" value="F:protein serine/threonine kinase activity"/>
    <property type="evidence" value="ECO:0007669"/>
    <property type="project" value="UniProtKB-KW"/>
</dbReference>
<dbReference type="CDD" id="cd13983">
    <property type="entry name" value="STKc_WNK"/>
    <property type="match status" value="1"/>
</dbReference>
<feature type="compositionally biased region" description="Low complexity" evidence="15">
    <location>
        <begin position="768"/>
        <end position="800"/>
    </location>
</feature>
<evidence type="ECO:0000256" key="13">
    <source>
        <dbReference type="ARBA" id="ARBA00048679"/>
    </source>
</evidence>
<keyword evidence="11" id="KW-0175">Coiled coil</keyword>
<keyword evidence="9" id="KW-0418">Kinase</keyword>
<reference evidence="17" key="2">
    <citation type="journal article" date="2022" name="Res Sq">
        <title>Comparative Genomics Reveals Insights into the Divergent Evolution of Astigmatic Mites and Household Pest Adaptations.</title>
        <authorList>
            <person name="Xiong Q."/>
            <person name="Wan A.T.-Y."/>
            <person name="Liu X.-Y."/>
            <person name="Fung C.S.-H."/>
            <person name="Xiao X."/>
            <person name="Malainual N."/>
            <person name="Hou J."/>
            <person name="Wang L."/>
            <person name="Wang M."/>
            <person name="Yang K."/>
            <person name="Cui Y."/>
            <person name="Leung E."/>
            <person name="Nong W."/>
            <person name="Shin S.-K."/>
            <person name="Au S."/>
            <person name="Jeong K.Y."/>
            <person name="Chew F.T."/>
            <person name="Hui J."/>
            <person name="Leung T.F."/>
            <person name="Tungtrongchitr A."/>
            <person name="Zhong N."/>
            <person name="Liu Z."/>
            <person name="Tsui S."/>
        </authorList>
    </citation>
    <scope>NUCLEOTIDE SEQUENCE</scope>
    <source>
        <strain evidence="17">Derf</strain>
        <tissue evidence="17">Whole organism</tissue>
    </source>
</reference>
<comment type="catalytic activity">
    <reaction evidence="13">
        <text>L-seryl-[protein] + ATP = O-phospho-L-seryl-[protein] + ADP + H(+)</text>
        <dbReference type="Rhea" id="RHEA:17989"/>
        <dbReference type="Rhea" id="RHEA-COMP:9863"/>
        <dbReference type="Rhea" id="RHEA-COMP:11604"/>
        <dbReference type="ChEBI" id="CHEBI:15378"/>
        <dbReference type="ChEBI" id="CHEBI:29999"/>
        <dbReference type="ChEBI" id="CHEBI:30616"/>
        <dbReference type="ChEBI" id="CHEBI:83421"/>
        <dbReference type="ChEBI" id="CHEBI:456216"/>
        <dbReference type="EC" id="2.7.11.1"/>
    </reaction>
</comment>
<dbReference type="InterPro" id="IPR011009">
    <property type="entry name" value="Kinase-like_dom_sf"/>
</dbReference>
<feature type="compositionally biased region" description="Low complexity" evidence="15">
    <location>
        <begin position="717"/>
        <end position="728"/>
    </location>
</feature>
<dbReference type="InterPro" id="IPR000719">
    <property type="entry name" value="Prot_kinase_dom"/>
</dbReference>
<keyword evidence="6" id="KW-0723">Serine/threonine-protein kinase</keyword>
<dbReference type="PROSITE" id="PS00108">
    <property type="entry name" value="PROTEIN_KINASE_ST"/>
    <property type="match status" value="1"/>
</dbReference>
<evidence type="ECO:0000256" key="6">
    <source>
        <dbReference type="ARBA" id="ARBA00022527"/>
    </source>
</evidence>
<dbReference type="PROSITE" id="PS50011">
    <property type="entry name" value="PROTEIN_KINASE_DOM"/>
    <property type="match status" value="1"/>
</dbReference>
<keyword evidence="8" id="KW-0547">Nucleotide-binding</keyword>
<evidence type="ECO:0000256" key="4">
    <source>
        <dbReference type="ARBA" id="ARBA00022473"/>
    </source>
</evidence>
<keyword evidence="10" id="KW-0067">ATP-binding</keyword>
<feature type="region of interest" description="Disordered" evidence="15">
    <location>
        <begin position="768"/>
        <end position="872"/>
    </location>
</feature>
<evidence type="ECO:0000256" key="1">
    <source>
        <dbReference type="ARBA" id="ARBA00001946"/>
    </source>
</evidence>
<feature type="region of interest" description="Disordered" evidence="15">
    <location>
        <begin position="1365"/>
        <end position="1394"/>
    </location>
</feature>
<dbReference type="SMART" id="SM00220">
    <property type="entry name" value="S_TKc"/>
    <property type="match status" value="1"/>
</dbReference>
<evidence type="ECO:0000256" key="7">
    <source>
        <dbReference type="ARBA" id="ARBA00022679"/>
    </source>
</evidence>
<evidence type="ECO:0000313" key="18">
    <source>
        <dbReference type="Proteomes" id="UP000790347"/>
    </source>
</evidence>
<feature type="region of interest" description="Disordered" evidence="15">
    <location>
        <begin position="1223"/>
        <end position="1248"/>
    </location>
</feature>
<gene>
    <name evidence="17" type="primary">WNK2_1</name>
    <name evidence="17" type="ORF">DERF_009799</name>
</gene>
<feature type="region of interest" description="Disordered" evidence="15">
    <location>
        <begin position="953"/>
        <end position="978"/>
    </location>
</feature>
<evidence type="ECO:0000256" key="9">
    <source>
        <dbReference type="ARBA" id="ARBA00022777"/>
    </source>
</evidence>
<dbReference type="Proteomes" id="UP000790347">
    <property type="component" value="Unassembled WGS sequence"/>
</dbReference>
<feature type="domain" description="Protein kinase" evidence="16">
    <location>
        <begin position="201"/>
        <end position="459"/>
    </location>
</feature>
<dbReference type="PANTHER" id="PTHR13902">
    <property type="entry name" value="SERINE/THREONINE-PROTEIN KINASE WNK WITH NO LYSINE -RELATED"/>
    <property type="match status" value="1"/>
</dbReference>
<comment type="subcellular location">
    <subcellularLocation>
        <location evidence="2">Cytoplasm</location>
    </subcellularLocation>
</comment>
<dbReference type="EMBL" id="ASGP02000004">
    <property type="protein sequence ID" value="KAH9511329.1"/>
    <property type="molecule type" value="Genomic_DNA"/>
</dbReference>
<feature type="compositionally biased region" description="Low complexity" evidence="15">
    <location>
        <begin position="1925"/>
        <end position="1956"/>
    </location>
</feature>
<dbReference type="GO" id="GO:0071474">
    <property type="term" value="P:cellular hyperosmotic response"/>
    <property type="evidence" value="ECO:0007669"/>
    <property type="project" value="UniProtKB-ARBA"/>
</dbReference>
<dbReference type="InterPro" id="IPR050588">
    <property type="entry name" value="WNK_Ser-Thr_kinase"/>
</dbReference>
<dbReference type="GO" id="GO:0006884">
    <property type="term" value="P:cell volume homeostasis"/>
    <property type="evidence" value="ECO:0007669"/>
    <property type="project" value="UniProtKB-ARBA"/>
</dbReference>
<comment type="caution">
    <text evidence="17">The sequence shown here is derived from an EMBL/GenBank/DDBJ whole genome shotgun (WGS) entry which is preliminary data.</text>
</comment>
<feature type="compositionally biased region" description="Polar residues" evidence="15">
    <location>
        <begin position="856"/>
        <end position="872"/>
    </location>
</feature>
<feature type="compositionally biased region" description="Basic residues" evidence="15">
    <location>
        <begin position="74"/>
        <end position="91"/>
    </location>
</feature>
<comment type="cofactor">
    <cofactor evidence="1">
        <name>Mg(2+)</name>
        <dbReference type="ChEBI" id="CHEBI:18420"/>
    </cofactor>
</comment>
<name>A0A922L199_DERFA</name>
<feature type="compositionally biased region" description="Polar residues" evidence="15">
    <location>
        <begin position="822"/>
        <end position="832"/>
    </location>
</feature>
<feature type="compositionally biased region" description="Polar residues" evidence="15">
    <location>
        <begin position="1368"/>
        <end position="1385"/>
    </location>
</feature>
<feature type="region of interest" description="Disordered" evidence="15">
    <location>
        <begin position="992"/>
        <end position="1028"/>
    </location>
</feature>
<feature type="region of interest" description="Disordered" evidence="15">
    <location>
        <begin position="1715"/>
        <end position="1740"/>
    </location>
</feature>
<feature type="compositionally biased region" description="Low complexity" evidence="15">
    <location>
        <begin position="99"/>
        <end position="117"/>
    </location>
</feature>
<evidence type="ECO:0000256" key="5">
    <source>
        <dbReference type="ARBA" id="ARBA00022490"/>
    </source>
</evidence>
<proteinExistence type="inferred from homology"/>
<dbReference type="GO" id="GO:0140693">
    <property type="term" value="F:molecular condensate scaffold activity"/>
    <property type="evidence" value="ECO:0007669"/>
    <property type="project" value="UniProtKB-ARBA"/>
</dbReference>
<feature type="compositionally biased region" description="Low complexity" evidence="15">
    <location>
        <begin position="833"/>
        <end position="855"/>
    </location>
</feature>
<feature type="region of interest" description="Disordered" evidence="15">
    <location>
        <begin position="64"/>
        <end position="188"/>
    </location>
</feature>
<dbReference type="GO" id="GO:0005737">
    <property type="term" value="C:cytoplasm"/>
    <property type="evidence" value="ECO:0007669"/>
    <property type="project" value="UniProtKB-SubCell"/>
</dbReference>
<feature type="compositionally biased region" description="Polar residues" evidence="15">
    <location>
        <begin position="689"/>
        <end position="716"/>
    </location>
</feature>
<dbReference type="GO" id="GO:0140694">
    <property type="term" value="P:membraneless organelle assembly"/>
    <property type="evidence" value="ECO:0007669"/>
    <property type="project" value="UniProtKB-ARBA"/>
</dbReference>
<dbReference type="Gene3D" id="3.30.200.20">
    <property type="entry name" value="Phosphorylase Kinase, domain 1"/>
    <property type="match status" value="1"/>
</dbReference>
<dbReference type="Pfam" id="PF12202">
    <property type="entry name" value="OSR1_C"/>
    <property type="match status" value="1"/>
</dbReference>
<protein>
    <recommendedName>
        <fullName evidence="3">non-specific serine/threonine protein kinase</fullName>
        <ecNumber evidence="3">2.7.11.1</ecNumber>
    </recommendedName>
</protein>
<dbReference type="Gene3D" id="3.10.20.90">
    <property type="entry name" value="Phosphatidylinositol 3-kinase Catalytic Subunit, Chain A, domain 1"/>
    <property type="match status" value="1"/>
</dbReference>
<dbReference type="EC" id="2.7.11.1" evidence="3"/>
<feature type="compositionally biased region" description="Low complexity" evidence="15">
    <location>
        <begin position="1232"/>
        <end position="1242"/>
    </location>
</feature>
<evidence type="ECO:0000259" key="16">
    <source>
        <dbReference type="PROSITE" id="PS50011"/>
    </source>
</evidence>
<dbReference type="FunFam" id="1.10.510.10:FF:000006">
    <property type="entry name" value="Serine/threonine-protein kinase WNK1 isoform 2"/>
    <property type="match status" value="1"/>
</dbReference>
<evidence type="ECO:0000256" key="3">
    <source>
        <dbReference type="ARBA" id="ARBA00012513"/>
    </source>
</evidence>
<feature type="region of interest" description="Disordered" evidence="15">
    <location>
        <begin position="907"/>
        <end position="929"/>
    </location>
</feature>